<dbReference type="PANTHER" id="PTHR47878">
    <property type="entry name" value="OXIDOREDUCTASE FAD/NAD(P)-BINDING DOMAIN PROTEIN"/>
    <property type="match status" value="1"/>
</dbReference>
<gene>
    <name evidence="11" type="ORF">Sphch_2141</name>
</gene>
<dbReference type="Pfam" id="PF00175">
    <property type="entry name" value="NAD_binding_1"/>
    <property type="match status" value="1"/>
</dbReference>
<dbReference type="EC" id="1.18.1.2" evidence="3"/>
<dbReference type="InterPro" id="IPR033892">
    <property type="entry name" value="FNR_bac"/>
</dbReference>
<evidence type="ECO:0000256" key="2">
    <source>
        <dbReference type="ARBA" id="ARBA00008312"/>
    </source>
</evidence>
<dbReference type="InterPro" id="IPR017938">
    <property type="entry name" value="Riboflavin_synthase-like_b-brl"/>
</dbReference>
<keyword evidence="6" id="KW-0274">FAD</keyword>
<dbReference type="Proteomes" id="UP000007150">
    <property type="component" value="Chromosome 1"/>
</dbReference>
<sequence length="267" mass="28978">MEGSVQNAGGIQATKTYSVESVTSVHHWTDELFSFRTTRDDNFDFVSGQFVMVGLMVDGQPILRAYSIASGIAESELEFFSVKVPNGPLTSRLQNVKAGDPVLVGRKPTGSLVLNALKPGRRLYMLGTGTGLAPWLSLIRDPAVYSAFDEVIVIHSVRQTADLAYRDVLEGDATRILPQSAGKLRYYPTVTREDYRNTGRITELMKSGKLLSDLNVGALDPKTDRIMICGSPPFNTDVKALLGELGFAEGALSAPGDFVLEKAFVEG</sequence>
<comment type="catalytic activity">
    <reaction evidence="9">
        <text>2 reduced [2Fe-2S]-[ferredoxin] + NADP(+) + H(+) = 2 oxidized [2Fe-2S]-[ferredoxin] + NADPH</text>
        <dbReference type="Rhea" id="RHEA:20125"/>
        <dbReference type="Rhea" id="RHEA-COMP:10000"/>
        <dbReference type="Rhea" id="RHEA-COMP:10001"/>
        <dbReference type="ChEBI" id="CHEBI:15378"/>
        <dbReference type="ChEBI" id="CHEBI:33737"/>
        <dbReference type="ChEBI" id="CHEBI:33738"/>
        <dbReference type="ChEBI" id="CHEBI:57783"/>
        <dbReference type="ChEBI" id="CHEBI:58349"/>
        <dbReference type="EC" id="1.18.1.2"/>
    </reaction>
</comment>
<dbReference type="Pfam" id="PF00970">
    <property type="entry name" value="FAD_binding_6"/>
    <property type="match status" value="1"/>
</dbReference>
<dbReference type="InterPro" id="IPR008333">
    <property type="entry name" value="Cbr1-like_FAD-bd_dom"/>
</dbReference>
<keyword evidence="12" id="KW-1185">Reference proteome</keyword>
<dbReference type="Gene3D" id="3.40.50.80">
    <property type="entry name" value="Nucleotide-binding domain of ferredoxin-NADP reductase (FNR) module"/>
    <property type="match status" value="1"/>
</dbReference>
<accession>F6EWB6</accession>
<dbReference type="HOGENOM" id="CLU_003827_3_0_5"/>
<dbReference type="AlphaFoldDB" id="F6EWB6"/>
<evidence type="ECO:0000256" key="7">
    <source>
        <dbReference type="ARBA" id="ARBA00022857"/>
    </source>
</evidence>
<evidence type="ECO:0000256" key="1">
    <source>
        <dbReference type="ARBA" id="ARBA00001974"/>
    </source>
</evidence>
<keyword evidence="7" id="KW-0521">NADP</keyword>
<organism evidence="11 12">
    <name type="scientific">Sphingobium chlorophenolicum L-1</name>
    <dbReference type="NCBI Taxonomy" id="690566"/>
    <lineage>
        <taxon>Bacteria</taxon>
        <taxon>Pseudomonadati</taxon>
        <taxon>Pseudomonadota</taxon>
        <taxon>Alphaproteobacteria</taxon>
        <taxon>Sphingomonadales</taxon>
        <taxon>Sphingomonadaceae</taxon>
        <taxon>Sphingobium</taxon>
    </lineage>
</organism>
<dbReference type="GO" id="GO:0034599">
    <property type="term" value="P:cellular response to oxidative stress"/>
    <property type="evidence" value="ECO:0007669"/>
    <property type="project" value="TreeGrafter"/>
</dbReference>
<evidence type="ECO:0000313" key="11">
    <source>
        <dbReference type="EMBL" id="AEG49810.1"/>
    </source>
</evidence>
<dbReference type="GO" id="GO:0000166">
    <property type="term" value="F:nucleotide binding"/>
    <property type="evidence" value="ECO:0007669"/>
    <property type="project" value="UniProtKB-KW"/>
</dbReference>
<dbReference type="GO" id="GO:0042167">
    <property type="term" value="P:heme catabolic process"/>
    <property type="evidence" value="ECO:0007669"/>
    <property type="project" value="TreeGrafter"/>
</dbReference>
<proteinExistence type="inferred from homology"/>
<dbReference type="GO" id="GO:0004324">
    <property type="term" value="F:ferredoxin-NADP+ reductase activity"/>
    <property type="evidence" value="ECO:0007669"/>
    <property type="project" value="UniProtKB-EC"/>
</dbReference>
<dbReference type="EMBL" id="CP002798">
    <property type="protein sequence ID" value="AEG49810.1"/>
    <property type="molecule type" value="Genomic_DNA"/>
</dbReference>
<dbReference type="KEGG" id="sch:Sphch_2141"/>
<reference evidence="11 12" key="1">
    <citation type="submission" date="2011-05" db="EMBL/GenBank/DDBJ databases">
        <title>Complete sequence of chromosome 1 of Sphingobium chlorophenolicum L-1.</title>
        <authorList>
            <consortium name="US DOE Joint Genome Institute"/>
            <person name="Lucas S."/>
            <person name="Han J."/>
            <person name="Lapidus A."/>
            <person name="Cheng J.-F."/>
            <person name="Goodwin L."/>
            <person name="Pitluck S."/>
            <person name="Peters L."/>
            <person name="Daligault H."/>
            <person name="Han C."/>
            <person name="Tapia R."/>
            <person name="Land M."/>
            <person name="Hauser L."/>
            <person name="Kyrpides N."/>
            <person name="Ivanova N."/>
            <person name="Pagani I."/>
            <person name="Turner P."/>
            <person name="Copley S."/>
            <person name="Woyke T."/>
        </authorList>
    </citation>
    <scope>NUCLEOTIDE SEQUENCE [LARGE SCALE GENOMIC DNA]</scope>
    <source>
        <strain evidence="11 12">L-1</strain>
    </source>
</reference>
<evidence type="ECO:0000256" key="6">
    <source>
        <dbReference type="ARBA" id="ARBA00022827"/>
    </source>
</evidence>
<protein>
    <recommendedName>
        <fullName evidence="3">ferredoxin--NADP(+) reductase</fullName>
        <ecNumber evidence="3">1.18.1.2</ecNumber>
    </recommendedName>
</protein>
<dbReference type="InterPro" id="IPR017927">
    <property type="entry name" value="FAD-bd_FR_type"/>
</dbReference>
<dbReference type="CDD" id="cd06195">
    <property type="entry name" value="FNR1"/>
    <property type="match status" value="1"/>
</dbReference>
<dbReference type="InterPro" id="IPR039261">
    <property type="entry name" value="FNR_nucleotide-bd"/>
</dbReference>
<dbReference type="PANTHER" id="PTHR47878:SF1">
    <property type="entry name" value="FLAVODOXIN_FERREDOXIN--NADP REDUCTASE"/>
    <property type="match status" value="1"/>
</dbReference>
<evidence type="ECO:0000256" key="9">
    <source>
        <dbReference type="ARBA" id="ARBA00047776"/>
    </source>
</evidence>
<evidence type="ECO:0000313" key="12">
    <source>
        <dbReference type="Proteomes" id="UP000007150"/>
    </source>
</evidence>
<dbReference type="InterPro" id="IPR001709">
    <property type="entry name" value="Flavoprot_Pyr_Nucl_cyt_Rdtase"/>
</dbReference>
<keyword evidence="8 11" id="KW-0560">Oxidoreductase</keyword>
<comment type="cofactor">
    <cofactor evidence="1">
        <name>FAD</name>
        <dbReference type="ChEBI" id="CHEBI:57692"/>
    </cofactor>
</comment>
<dbReference type="STRING" id="690566.Sphch_2141"/>
<dbReference type="PRINTS" id="PR00371">
    <property type="entry name" value="FPNCR"/>
</dbReference>
<keyword evidence="4" id="KW-0285">Flavoprotein</keyword>
<evidence type="ECO:0000256" key="5">
    <source>
        <dbReference type="ARBA" id="ARBA00022741"/>
    </source>
</evidence>
<evidence type="ECO:0000256" key="4">
    <source>
        <dbReference type="ARBA" id="ARBA00022630"/>
    </source>
</evidence>
<feature type="domain" description="FAD-binding FR-type" evidence="10">
    <location>
        <begin position="12"/>
        <end position="115"/>
    </location>
</feature>
<dbReference type="InterPro" id="IPR001433">
    <property type="entry name" value="OxRdtase_FAD/NAD-bd"/>
</dbReference>
<dbReference type="PROSITE" id="PS51384">
    <property type="entry name" value="FAD_FR"/>
    <property type="match status" value="1"/>
</dbReference>
<name>F6EWB6_SPHCR</name>
<evidence type="ECO:0000256" key="3">
    <source>
        <dbReference type="ARBA" id="ARBA00013223"/>
    </source>
</evidence>
<keyword evidence="5" id="KW-0547">Nucleotide-binding</keyword>
<dbReference type="Gene3D" id="2.40.30.10">
    <property type="entry name" value="Translation factors"/>
    <property type="match status" value="1"/>
</dbReference>
<dbReference type="SUPFAM" id="SSF63380">
    <property type="entry name" value="Riboflavin synthase domain-like"/>
    <property type="match status" value="1"/>
</dbReference>
<dbReference type="RefSeq" id="WP_013848054.1">
    <property type="nucleotide sequence ID" value="NC_015593.1"/>
</dbReference>
<dbReference type="SUPFAM" id="SSF52343">
    <property type="entry name" value="Ferredoxin reductase-like, C-terminal NADP-linked domain"/>
    <property type="match status" value="1"/>
</dbReference>
<evidence type="ECO:0000259" key="10">
    <source>
        <dbReference type="PROSITE" id="PS51384"/>
    </source>
</evidence>
<comment type="similarity">
    <text evidence="2">Belongs to the ferredoxin--NADP reductase type 1 family.</text>
</comment>
<evidence type="ECO:0000256" key="8">
    <source>
        <dbReference type="ARBA" id="ARBA00023002"/>
    </source>
</evidence>
<dbReference type="InterPro" id="IPR051930">
    <property type="entry name" value="FNR_type-1"/>
</dbReference>